<evidence type="ECO:0000313" key="12">
    <source>
        <dbReference type="EMBL" id="MBB5729596.1"/>
    </source>
</evidence>
<comment type="caution">
    <text evidence="12">The sequence shown here is derived from an EMBL/GenBank/DDBJ whole genome shotgun (WGS) entry which is preliminary data.</text>
</comment>
<keyword evidence="5" id="KW-0964">Secreted</keyword>
<keyword evidence="7" id="KW-0378">Hydrolase</keyword>
<evidence type="ECO:0000256" key="1">
    <source>
        <dbReference type="ARBA" id="ARBA00000798"/>
    </source>
</evidence>
<dbReference type="InterPro" id="IPR001736">
    <property type="entry name" value="PLipase_D/transphosphatidylase"/>
</dbReference>
<dbReference type="Proteomes" id="UP000546701">
    <property type="component" value="Unassembled WGS sequence"/>
</dbReference>
<dbReference type="PANTHER" id="PTHR18896:SF76">
    <property type="entry name" value="PHOSPHOLIPASE"/>
    <property type="match status" value="1"/>
</dbReference>
<dbReference type="GO" id="GO:0004630">
    <property type="term" value="F:phospholipase D activity"/>
    <property type="evidence" value="ECO:0007669"/>
    <property type="project" value="UniProtKB-EC"/>
</dbReference>
<accession>A0A7W9BT82</accession>
<evidence type="ECO:0000313" key="13">
    <source>
        <dbReference type="Proteomes" id="UP000546701"/>
    </source>
</evidence>
<feature type="domain" description="PLD phosphodiesterase" evidence="11">
    <location>
        <begin position="134"/>
        <end position="161"/>
    </location>
</feature>
<evidence type="ECO:0000256" key="5">
    <source>
        <dbReference type="ARBA" id="ARBA00022525"/>
    </source>
</evidence>
<dbReference type="GO" id="GO:0005576">
    <property type="term" value="C:extracellular region"/>
    <property type="evidence" value="ECO:0007669"/>
    <property type="project" value="UniProtKB-SubCell"/>
</dbReference>
<dbReference type="CDD" id="cd09140">
    <property type="entry name" value="PLDc_vPLD1_2_like_bac_1"/>
    <property type="match status" value="1"/>
</dbReference>
<organism evidence="12 13">
    <name type="scientific">Sphingomonas prati</name>
    <dbReference type="NCBI Taxonomy" id="1843237"/>
    <lineage>
        <taxon>Bacteria</taxon>
        <taxon>Pseudomonadati</taxon>
        <taxon>Pseudomonadota</taxon>
        <taxon>Alphaproteobacteria</taxon>
        <taxon>Sphingomonadales</taxon>
        <taxon>Sphingomonadaceae</taxon>
        <taxon>Sphingomonas</taxon>
    </lineage>
</organism>
<dbReference type="AlphaFoldDB" id="A0A7W9BT82"/>
<dbReference type="PROSITE" id="PS50035">
    <property type="entry name" value="PLD"/>
    <property type="match status" value="2"/>
</dbReference>
<evidence type="ECO:0000256" key="8">
    <source>
        <dbReference type="ARBA" id="ARBA00023098"/>
    </source>
</evidence>
<dbReference type="InterPro" id="IPR015679">
    <property type="entry name" value="PLipase_D_fam"/>
</dbReference>
<keyword evidence="13" id="KW-1185">Reference proteome</keyword>
<dbReference type="CDD" id="cd09143">
    <property type="entry name" value="PLDc_vPLD1_2_like_bac_2"/>
    <property type="match status" value="1"/>
</dbReference>
<evidence type="ECO:0000256" key="4">
    <source>
        <dbReference type="ARBA" id="ARBA00018392"/>
    </source>
</evidence>
<evidence type="ECO:0000256" key="3">
    <source>
        <dbReference type="ARBA" id="ARBA00004613"/>
    </source>
</evidence>
<evidence type="ECO:0000256" key="7">
    <source>
        <dbReference type="ARBA" id="ARBA00022801"/>
    </source>
</evidence>
<dbReference type="Pfam" id="PF13091">
    <property type="entry name" value="PLDc_2"/>
    <property type="match status" value="1"/>
</dbReference>
<dbReference type="RefSeq" id="WP_157175721.1">
    <property type="nucleotide sequence ID" value="NZ_BMJP01000001.1"/>
</dbReference>
<dbReference type="InterPro" id="IPR025202">
    <property type="entry name" value="PLD-like_dom"/>
</dbReference>
<dbReference type="SMART" id="SM00155">
    <property type="entry name" value="PLDc"/>
    <property type="match status" value="2"/>
</dbReference>
<reference evidence="12 13" key="1">
    <citation type="submission" date="2020-08" db="EMBL/GenBank/DDBJ databases">
        <title>Genomic Encyclopedia of Type Strains, Phase IV (KMG-IV): sequencing the most valuable type-strain genomes for metagenomic binning, comparative biology and taxonomic classification.</title>
        <authorList>
            <person name="Goeker M."/>
        </authorList>
    </citation>
    <scope>NUCLEOTIDE SEQUENCE [LARGE SCALE GENOMIC DNA]</scope>
    <source>
        <strain evidence="12 13">DSM 103336</strain>
    </source>
</reference>
<dbReference type="PANTHER" id="PTHR18896">
    <property type="entry name" value="PHOSPHOLIPASE D"/>
    <property type="match status" value="1"/>
</dbReference>
<evidence type="ECO:0000256" key="10">
    <source>
        <dbReference type="SAM" id="MobiDB-lite"/>
    </source>
</evidence>
<feature type="domain" description="PLD phosphodiesterase" evidence="11">
    <location>
        <begin position="348"/>
        <end position="375"/>
    </location>
</feature>
<dbReference type="Pfam" id="PF00614">
    <property type="entry name" value="PLDc"/>
    <property type="match status" value="1"/>
</dbReference>
<dbReference type="GO" id="GO:0009395">
    <property type="term" value="P:phospholipid catabolic process"/>
    <property type="evidence" value="ECO:0007669"/>
    <property type="project" value="TreeGrafter"/>
</dbReference>
<comment type="catalytic activity">
    <reaction evidence="1">
        <text>a 1,2-diacyl-sn-glycero-3-phosphocholine + H2O = a 1,2-diacyl-sn-glycero-3-phosphate + choline + H(+)</text>
        <dbReference type="Rhea" id="RHEA:14445"/>
        <dbReference type="ChEBI" id="CHEBI:15354"/>
        <dbReference type="ChEBI" id="CHEBI:15377"/>
        <dbReference type="ChEBI" id="CHEBI:15378"/>
        <dbReference type="ChEBI" id="CHEBI:57643"/>
        <dbReference type="ChEBI" id="CHEBI:58608"/>
        <dbReference type="EC" id="3.1.4.4"/>
    </reaction>
</comment>
<feature type="region of interest" description="Disordered" evidence="10">
    <location>
        <begin position="168"/>
        <end position="192"/>
    </location>
</feature>
<evidence type="ECO:0000256" key="9">
    <source>
        <dbReference type="ARBA" id="ARBA00029594"/>
    </source>
</evidence>
<name>A0A7W9BT82_9SPHN</name>
<gene>
    <name evidence="12" type="ORF">FHS99_002081</name>
</gene>
<evidence type="ECO:0000259" key="11">
    <source>
        <dbReference type="PROSITE" id="PS50035"/>
    </source>
</evidence>
<keyword evidence="6" id="KW-0677">Repeat</keyword>
<protein>
    <recommendedName>
        <fullName evidence="4">Phospholipase D</fullName>
    </recommendedName>
    <alternativeName>
        <fullName evidence="9">Choline phosphatase</fullName>
    </alternativeName>
</protein>
<proteinExistence type="predicted"/>
<comment type="subcellular location">
    <subcellularLocation>
        <location evidence="3">Secreted</location>
    </subcellularLocation>
</comment>
<dbReference type="EMBL" id="JACIJR010000004">
    <property type="protein sequence ID" value="MBB5729596.1"/>
    <property type="molecule type" value="Genomic_DNA"/>
</dbReference>
<sequence length="498" mass="56841">MSDPDPATPDFFRPGHNSWCVDQADRFAVVIDAANYFRRAREAMMKAERRIMLVGWDFDARIKLRGEPLEPGEPETVGDFILWLVERKPTLEVYLLRWDMGAIKSLFRGRTIFTLLRWMRHPRIHTKLDGKHPTGASHHQKIVVIDDMFAFCGGIDMTSDRWDDRHHADGNPLRVRPNGTPHPPWHDATSAMSGPITQRFGDMVRHRWMLAGGMKVDAVQGGVDCWPDSLDPDFREVPVAIARTHPDMPDIEPVHEIEQLYLDMIAAARRHIYAESQYFASRRIAEAIVKRLQEPDGPEIVLVNPLTANGWLEPIAMDTARSRLVEAMRKLDPHQRFRIYHPFTRDGEAIYVHAKVMIVDEHMIRVGSSNMNNRSLRLDTECDVAVDLRADEEDPRRARIGAIRNSLIAEHLGAEQDKVADHIQATGSLIATIEALRGPGRSLRPYETPDLGTVEKWLADNEILDPEGPGEMFEGLSKRGLFRRANAWRAARRERRGK</sequence>
<evidence type="ECO:0000256" key="6">
    <source>
        <dbReference type="ARBA" id="ARBA00022737"/>
    </source>
</evidence>
<keyword evidence="8" id="KW-0443">Lipid metabolism</keyword>
<dbReference type="SUPFAM" id="SSF56024">
    <property type="entry name" value="Phospholipase D/nuclease"/>
    <property type="match status" value="2"/>
</dbReference>
<dbReference type="OrthoDB" id="8828485at2"/>
<dbReference type="Gene3D" id="3.30.870.10">
    <property type="entry name" value="Endonuclease Chain A"/>
    <property type="match status" value="2"/>
</dbReference>
<evidence type="ECO:0000256" key="2">
    <source>
        <dbReference type="ARBA" id="ARBA00003145"/>
    </source>
</evidence>
<comment type="function">
    <text evidence="2">Could be a virulence factor.</text>
</comment>